<name>A0A813EUH4_POLGL</name>
<gene>
    <name evidence="2" type="ORF">PGLA1383_LOCUS20560</name>
</gene>
<evidence type="ECO:0000256" key="1">
    <source>
        <dbReference type="SAM" id="MobiDB-lite"/>
    </source>
</evidence>
<dbReference type="EMBL" id="CAJNNV010014137">
    <property type="protein sequence ID" value="CAE8602312.1"/>
    <property type="molecule type" value="Genomic_DNA"/>
</dbReference>
<dbReference type="Proteomes" id="UP000654075">
    <property type="component" value="Unassembled WGS sequence"/>
</dbReference>
<evidence type="ECO:0000313" key="2">
    <source>
        <dbReference type="EMBL" id="CAE8602312.1"/>
    </source>
</evidence>
<dbReference type="AlphaFoldDB" id="A0A813EUH4"/>
<keyword evidence="3" id="KW-1185">Reference proteome</keyword>
<evidence type="ECO:0000313" key="3">
    <source>
        <dbReference type="Proteomes" id="UP000654075"/>
    </source>
</evidence>
<feature type="non-terminal residue" evidence="2">
    <location>
        <position position="1"/>
    </location>
</feature>
<organism evidence="2 3">
    <name type="scientific">Polarella glacialis</name>
    <name type="common">Dinoflagellate</name>
    <dbReference type="NCBI Taxonomy" id="89957"/>
    <lineage>
        <taxon>Eukaryota</taxon>
        <taxon>Sar</taxon>
        <taxon>Alveolata</taxon>
        <taxon>Dinophyceae</taxon>
        <taxon>Suessiales</taxon>
        <taxon>Suessiaceae</taxon>
        <taxon>Polarella</taxon>
    </lineage>
</organism>
<proteinExistence type="predicted"/>
<sequence>VLLYEWLGAALEYAAWSRARLQDVASPARATRAPPGRAASNVVPAPLAVKPTLLAVVASGGSPTTPSPLLAASIAPPLAQPALQTASAERQTQPARSPSPKLLRRTPGSTAASADAGSAVRAAEASASRTVGFGVSWASLSSVGQDNNNHNSVYHY</sequence>
<feature type="region of interest" description="Disordered" evidence="1">
    <location>
        <begin position="81"/>
        <end position="117"/>
    </location>
</feature>
<comment type="caution">
    <text evidence="2">The sequence shown here is derived from an EMBL/GenBank/DDBJ whole genome shotgun (WGS) entry which is preliminary data.</text>
</comment>
<protein>
    <submittedName>
        <fullName evidence="2">Uncharacterized protein</fullName>
    </submittedName>
</protein>
<accession>A0A813EUH4</accession>
<reference evidence="2" key="1">
    <citation type="submission" date="2021-02" db="EMBL/GenBank/DDBJ databases">
        <authorList>
            <person name="Dougan E. K."/>
            <person name="Rhodes N."/>
            <person name="Thang M."/>
            <person name="Chan C."/>
        </authorList>
    </citation>
    <scope>NUCLEOTIDE SEQUENCE</scope>
</reference>